<protein>
    <submittedName>
        <fullName evidence="2">Uncharacterized protein</fullName>
    </submittedName>
</protein>
<gene>
    <name evidence="2" type="ORF">GA0070618_0626</name>
</gene>
<proteinExistence type="predicted"/>
<evidence type="ECO:0000313" key="2">
    <source>
        <dbReference type="EMBL" id="SCE74887.1"/>
    </source>
</evidence>
<name>A0A1C4UT45_MICEC</name>
<accession>A0A1C4UT45</accession>
<sequence>MSVASTVACPECAGTGCPRCQWQGRRRAQLLLTVANRDTGAVASRRVTPADLDPRPDPAGGWTAELTPWVRDLAATVVAVLDPDPLVVHLPPTWRPDLPTADRHLLAAEALAGAARHPWRLWLGRSTATAPVDPAARLSRLCGLADLLLLDLVVAVRRNGDRAHWTVRYDIPGSPVPAGPVEGSPDLATALLRTDVPAALAGLADRGLTAPARLLDPALPLTHEVLDGPLGREVPDVPPTIRRPPPQTGPVDRIERSILAELVEPAEGDPHDARHVGVSSPADTPTCRDSRRSRDGGGPDGTARPSAEAIWRDGRWWRTGLRCTPEGSPGRSALPVGGRPRPSLHRVVEPPEPLRLREPVPGRPCPDCRSREATRVCRCGIGGGPADDCDRCGGTGRQRSALRCATCGGTRRLRRTVLVTLTDLRHRVVHLTWQAGAPEVPCEVATEPGGRPVVQLPERYRLGAWARVFGVRPEDLAEADGGHAIPRELRDGYVTLPWPGADPVGEYVREVGRGLPAGRLVVTAVRPDVPPLVELIRLVVGLDLALHVSLLDLRRHTDHPLRPDGRYWSVEVRHRYAPVHPADLPTRPSLATALDECLTHLADDLAGLVPADPDESLPLPGFPAGEPVADPEPALLRLAAEHAGRAVTLRFTRAGRTAHLHDDDGGMRLVDLPCVV</sequence>
<dbReference type="OrthoDB" id="3335076at2"/>
<dbReference type="EMBL" id="LT607413">
    <property type="protein sequence ID" value="SCE74887.1"/>
    <property type="molecule type" value="Genomic_DNA"/>
</dbReference>
<organism evidence="2 3">
    <name type="scientific">Micromonospora echinospora</name>
    <name type="common">Micromonospora purpurea</name>
    <dbReference type="NCBI Taxonomy" id="1877"/>
    <lineage>
        <taxon>Bacteria</taxon>
        <taxon>Bacillati</taxon>
        <taxon>Actinomycetota</taxon>
        <taxon>Actinomycetes</taxon>
        <taxon>Micromonosporales</taxon>
        <taxon>Micromonosporaceae</taxon>
        <taxon>Micromonospora</taxon>
    </lineage>
</organism>
<dbReference type="AlphaFoldDB" id="A0A1C4UT45"/>
<dbReference type="RefSeq" id="WP_088980272.1">
    <property type="nucleotide sequence ID" value="NZ_LT607413.1"/>
</dbReference>
<feature type="compositionally biased region" description="Pro residues" evidence="1">
    <location>
        <begin position="236"/>
        <end position="248"/>
    </location>
</feature>
<feature type="compositionally biased region" description="Basic and acidic residues" evidence="1">
    <location>
        <begin position="286"/>
        <end position="297"/>
    </location>
</feature>
<dbReference type="InParanoid" id="A0A1C4UT45"/>
<keyword evidence="3" id="KW-1185">Reference proteome</keyword>
<dbReference type="Proteomes" id="UP000198253">
    <property type="component" value="Chromosome I"/>
</dbReference>
<feature type="region of interest" description="Disordered" evidence="1">
    <location>
        <begin position="265"/>
        <end position="347"/>
    </location>
</feature>
<evidence type="ECO:0000313" key="3">
    <source>
        <dbReference type="Proteomes" id="UP000198253"/>
    </source>
</evidence>
<evidence type="ECO:0000256" key="1">
    <source>
        <dbReference type="SAM" id="MobiDB-lite"/>
    </source>
</evidence>
<reference evidence="3" key="1">
    <citation type="submission" date="2016-06" db="EMBL/GenBank/DDBJ databases">
        <authorList>
            <person name="Varghese N."/>
            <person name="Submissions Spin"/>
        </authorList>
    </citation>
    <scope>NUCLEOTIDE SEQUENCE [LARGE SCALE GENOMIC DNA]</scope>
    <source>
        <strain evidence="3">DSM 43816</strain>
    </source>
</reference>
<dbReference type="Gene3D" id="6.20.20.10">
    <property type="match status" value="1"/>
</dbReference>
<feature type="region of interest" description="Disordered" evidence="1">
    <location>
        <begin position="226"/>
        <end position="252"/>
    </location>
</feature>